<evidence type="ECO:0008006" key="11">
    <source>
        <dbReference type="Google" id="ProtNLM"/>
    </source>
</evidence>
<keyword evidence="4" id="KW-1003">Cell membrane</keyword>
<feature type="transmembrane region" description="Helical" evidence="8">
    <location>
        <begin position="146"/>
        <end position="164"/>
    </location>
</feature>
<protein>
    <recommendedName>
        <fullName evidence="11">MATE efflux family protein</fullName>
    </recommendedName>
</protein>
<keyword evidence="6 8" id="KW-1133">Transmembrane helix</keyword>
<reference evidence="9 10" key="1">
    <citation type="submission" date="2011-02" db="EMBL/GenBank/DDBJ databases">
        <title>The Genome Sequence of Sphaeroforma arctica JP610.</title>
        <authorList>
            <consortium name="The Broad Institute Genome Sequencing Platform"/>
            <person name="Russ C."/>
            <person name="Cuomo C."/>
            <person name="Young S.K."/>
            <person name="Zeng Q."/>
            <person name="Gargeya S."/>
            <person name="Alvarado L."/>
            <person name="Berlin A."/>
            <person name="Chapman S.B."/>
            <person name="Chen Z."/>
            <person name="Freedman E."/>
            <person name="Gellesch M."/>
            <person name="Goldberg J."/>
            <person name="Griggs A."/>
            <person name="Gujja S."/>
            <person name="Heilman E."/>
            <person name="Heiman D."/>
            <person name="Howarth C."/>
            <person name="Mehta T."/>
            <person name="Neiman D."/>
            <person name="Pearson M."/>
            <person name="Roberts A."/>
            <person name="Saif S."/>
            <person name="Shea T."/>
            <person name="Shenoy N."/>
            <person name="Sisk P."/>
            <person name="Stolte C."/>
            <person name="Sykes S."/>
            <person name="White J."/>
            <person name="Yandava C."/>
            <person name="Burger G."/>
            <person name="Gray M.W."/>
            <person name="Holland P.W.H."/>
            <person name="King N."/>
            <person name="Lang F.B.F."/>
            <person name="Roger A.J."/>
            <person name="Ruiz-Trillo I."/>
            <person name="Haas B."/>
            <person name="Nusbaum C."/>
            <person name="Birren B."/>
        </authorList>
    </citation>
    <scope>NUCLEOTIDE SEQUENCE [LARGE SCALE GENOMIC DNA]</scope>
    <source>
        <strain evidence="9 10">JP610</strain>
    </source>
</reference>
<keyword evidence="10" id="KW-1185">Reference proteome</keyword>
<gene>
    <name evidence="9" type="ORF">SARC_01825</name>
</gene>
<comment type="similarity">
    <text evidence="2">Belongs to the multi antimicrobial extrusion (MATE) (TC 2.A.66.1) family.</text>
</comment>
<dbReference type="InterPro" id="IPR002528">
    <property type="entry name" value="MATE_fam"/>
</dbReference>
<keyword evidence="7 8" id="KW-0472">Membrane</keyword>
<evidence type="ECO:0000313" key="9">
    <source>
        <dbReference type="EMBL" id="KNC86025.1"/>
    </source>
</evidence>
<dbReference type="InterPro" id="IPR048279">
    <property type="entry name" value="MdtK-like"/>
</dbReference>
<dbReference type="GO" id="GO:1990961">
    <property type="term" value="P:xenobiotic detoxification by transmembrane export across the plasma membrane"/>
    <property type="evidence" value="ECO:0007669"/>
    <property type="project" value="InterPro"/>
</dbReference>
<dbReference type="EMBL" id="KQ241672">
    <property type="protein sequence ID" value="KNC86025.1"/>
    <property type="molecule type" value="Genomic_DNA"/>
</dbReference>
<comment type="subcellular location">
    <subcellularLocation>
        <location evidence="1">Cell membrane</location>
        <topology evidence="1">Multi-pass membrane protein</topology>
    </subcellularLocation>
</comment>
<feature type="transmembrane region" description="Helical" evidence="8">
    <location>
        <begin position="324"/>
        <end position="342"/>
    </location>
</feature>
<feature type="transmembrane region" description="Helical" evidence="8">
    <location>
        <begin position="404"/>
        <end position="425"/>
    </location>
</feature>
<evidence type="ECO:0000313" key="10">
    <source>
        <dbReference type="Proteomes" id="UP000054560"/>
    </source>
</evidence>
<organism evidence="9 10">
    <name type="scientific">Sphaeroforma arctica JP610</name>
    <dbReference type="NCBI Taxonomy" id="667725"/>
    <lineage>
        <taxon>Eukaryota</taxon>
        <taxon>Ichthyosporea</taxon>
        <taxon>Ichthyophonida</taxon>
        <taxon>Sphaeroforma</taxon>
    </lineage>
</organism>
<dbReference type="STRING" id="667725.A0A0L0GAL0"/>
<evidence type="ECO:0000256" key="1">
    <source>
        <dbReference type="ARBA" id="ARBA00004651"/>
    </source>
</evidence>
<dbReference type="PANTHER" id="PTHR11206">
    <property type="entry name" value="MULTIDRUG RESISTANCE PROTEIN"/>
    <property type="match status" value="1"/>
</dbReference>
<dbReference type="OrthoDB" id="2126698at2759"/>
<evidence type="ECO:0000256" key="7">
    <source>
        <dbReference type="ARBA" id="ARBA00023136"/>
    </source>
</evidence>
<dbReference type="RefSeq" id="XP_014159927.1">
    <property type="nucleotide sequence ID" value="XM_014304452.1"/>
</dbReference>
<evidence type="ECO:0000256" key="8">
    <source>
        <dbReference type="SAM" id="Phobius"/>
    </source>
</evidence>
<proteinExistence type="inferred from homology"/>
<feature type="transmembrane region" description="Helical" evidence="8">
    <location>
        <begin position="184"/>
        <end position="201"/>
    </location>
</feature>
<dbReference type="AlphaFoldDB" id="A0A0L0GAL0"/>
<feature type="transmembrane region" description="Helical" evidence="8">
    <location>
        <begin position="213"/>
        <end position="233"/>
    </location>
</feature>
<dbReference type="GO" id="GO:0042910">
    <property type="term" value="F:xenobiotic transmembrane transporter activity"/>
    <property type="evidence" value="ECO:0007669"/>
    <property type="project" value="InterPro"/>
</dbReference>
<feature type="transmembrane region" description="Helical" evidence="8">
    <location>
        <begin position="363"/>
        <end position="384"/>
    </location>
</feature>
<sequence length="513" mass="56240">MSKRRNSSLASVALPGLSDVGTSETLTYDMNQENPNKEYAESGESTGLLSGESEDLSWYQDIINTWTLSWPIFGTFMLQVGPGITNIIFLGHLEHEALGAGTLATMFIQITGNSIGQGLATAMDTLASQAYGSGQKKKVGVVLQRGLIILNLASIPMLAMWVNTERILNAVGQDPKIAKMAGDFVWYYTPGLWAMLSYEPLKKFLQAQGIVKPGMYVAAFANVWNIFMNWLLIFGFNWGFLGAPVARITTQWMMVFCLLGYMKFTGAGKECWDGYSPECWQKWGQFFKLAIPGCLMTAAEAWAFEAMTLAAGYMGAEYLAAQSIIMQFAMYTILLPFSIGVAGTIRVGQFLGKGDAKRARRSAWAATILAVISAGLVAAAMISLRYKLPRVYSTWDKAIDIASTIIPIVAFEGVFDAVNICGSGVFRGAGKQMTGFFLNLVAYYVIGLPLGFYMGFGLGWKAYGMWMGMLIALMIIAVVVIIIFFRIDWNEEVENAQRRIGDDGDEAPIITGH</sequence>
<evidence type="ECO:0000256" key="3">
    <source>
        <dbReference type="ARBA" id="ARBA00022448"/>
    </source>
</evidence>
<name>A0A0L0GAL0_9EUKA</name>
<evidence type="ECO:0000256" key="2">
    <source>
        <dbReference type="ARBA" id="ARBA00010199"/>
    </source>
</evidence>
<dbReference type="eggNOG" id="KOG1347">
    <property type="taxonomic scope" value="Eukaryota"/>
</dbReference>
<dbReference type="PIRSF" id="PIRSF006603">
    <property type="entry name" value="DinF"/>
    <property type="match status" value="1"/>
</dbReference>
<dbReference type="GeneID" id="25902329"/>
<keyword evidence="5 8" id="KW-0812">Transmembrane</keyword>
<evidence type="ECO:0000256" key="6">
    <source>
        <dbReference type="ARBA" id="ARBA00022989"/>
    </source>
</evidence>
<dbReference type="InterPro" id="IPR045069">
    <property type="entry name" value="MATE_euk"/>
</dbReference>
<feature type="transmembrane region" description="Helical" evidence="8">
    <location>
        <begin position="285"/>
        <end position="304"/>
    </location>
</feature>
<dbReference type="GO" id="GO:0005886">
    <property type="term" value="C:plasma membrane"/>
    <property type="evidence" value="ECO:0007669"/>
    <property type="project" value="UniProtKB-SubCell"/>
</dbReference>
<keyword evidence="3" id="KW-0813">Transport</keyword>
<dbReference type="Pfam" id="PF01554">
    <property type="entry name" value="MatE"/>
    <property type="match status" value="2"/>
</dbReference>
<accession>A0A0L0GAL0</accession>
<dbReference type="NCBIfam" id="TIGR00797">
    <property type="entry name" value="matE"/>
    <property type="match status" value="1"/>
</dbReference>
<dbReference type="Proteomes" id="UP000054560">
    <property type="component" value="Unassembled WGS sequence"/>
</dbReference>
<dbReference type="GO" id="GO:0015297">
    <property type="term" value="F:antiporter activity"/>
    <property type="evidence" value="ECO:0007669"/>
    <property type="project" value="InterPro"/>
</dbReference>
<feature type="transmembrane region" description="Helical" evidence="8">
    <location>
        <begin position="462"/>
        <end position="485"/>
    </location>
</feature>
<dbReference type="CDD" id="cd13132">
    <property type="entry name" value="MATE_eukaryotic"/>
    <property type="match status" value="1"/>
</dbReference>
<feature type="transmembrane region" description="Helical" evidence="8">
    <location>
        <begin position="437"/>
        <end position="456"/>
    </location>
</feature>
<evidence type="ECO:0000256" key="5">
    <source>
        <dbReference type="ARBA" id="ARBA00022692"/>
    </source>
</evidence>
<evidence type="ECO:0000256" key="4">
    <source>
        <dbReference type="ARBA" id="ARBA00022475"/>
    </source>
</evidence>